<dbReference type="KEGG" id="dat:HRM2_06020"/>
<dbReference type="HOGENOM" id="CLU_089876_13_3_7"/>
<name>C0QIS6_DESAH</name>
<comment type="similarity">
    <text evidence="1">Belongs to the thioesterase PaaI family.</text>
</comment>
<feature type="domain" description="Thioesterase" evidence="3">
    <location>
        <begin position="62"/>
        <end position="140"/>
    </location>
</feature>
<keyword evidence="5" id="KW-1185">Reference proteome</keyword>
<proteinExistence type="inferred from homology"/>
<evidence type="ECO:0000313" key="4">
    <source>
        <dbReference type="EMBL" id="ACN13716.1"/>
    </source>
</evidence>
<dbReference type="CDD" id="cd03443">
    <property type="entry name" value="PaaI_thioesterase"/>
    <property type="match status" value="1"/>
</dbReference>
<evidence type="ECO:0000256" key="2">
    <source>
        <dbReference type="ARBA" id="ARBA00022801"/>
    </source>
</evidence>
<dbReference type="NCBIfam" id="TIGR00369">
    <property type="entry name" value="unchar_dom_1"/>
    <property type="match status" value="1"/>
</dbReference>
<dbReference type="Pfam" id="PF03061">
    <property type="entry name" value="4HBT"/>
    <property type="match status" value="1"/>
</dbReference>
<dbReference type="AlphaFoldDB" id="C0QIS6"/>
<protein>
    <submittedName>
        <fullName evidence="4">Thioesterase</fullName>
    </submittedName>
</protein>
<dbReference type="InterPro" id="IPR006683">
    <property type="entry name" value="Thioestr_dom"/>
</dbReference>
<dbReference type="Proteomes" id="UP000000442">
    <property type="component" value="Chromosome"/>
</dbReference>
<dbReference type="InterPro" id="IPR003736">
    <property type="entry name" value="PAAI_dom"/>
</dbReference>
<dbReference type="GO" id="GO:0005829">
    <property type="term" value="C:cytosol"/>
    <property type="evidence" value="ECO:0007669"/>
    <property type="project" value="TreeGrafter"/>
</dbReference>
<keyword evidence="2" id="KW-0378">Hydrolase</keyword>
<gene>
    <name evidence="4" type="ordered locus">HRM2_06020</name>
</gene>
<evidence type="ECO:0000256" key="1">
    <source>
        <dbReference type="ARBA" id="ARBA00008324"/>
    </source>
</evidence>
<sequence>MTERSDKKDKKPPQNMPPENLLEILNSTLGGFNLAMGLYFTEATLTRLVARVPVTDTLYQPYGLVHGGVYAAMIESLCSSGAALNVFDQGKSAVGIENSTSFLRAVRSGVLTCTATPLVMGRRSHVWEASVCDDQGRLVATGRVRLMILEKGSQAAGAKVELAPDHGG</sequence>
<organism evidence="4 5">
    <name type="scientific">Desulforapulum autotrophicum (strain ATCC 43914 / DSM 3382 / VKM B-1955 / HRM2)</name>
    <name type="common">Desulfobacterium autotrophicum</name>
    <dbReference type="NCBI Taxonomy" id="177437"/>
    <lineage>
        <taxon>Bacteria</taxon>
        <taxon>Pseudomonadati</taxon>
        <taxon>Thermodesulfobacteriota</taxon>
        <taxon>Desulfobacteria</taxon>
        <taxon>Desulfobacterales</taxon>
        <taxon>Desulfobacteraceae</taxon>
        <taxon>Desulforapulum</taxon>
    </lineage>
</organism>
<dbReference type="STRING" id="177437.HRM2_06020"/>
<dbReference type="PANTHER" id="PTHR43240:SF5">
    <property type="entry name" value="1,4-DIHYDROXY-2-NAPHTHOYL-COA THIOESTERASE 1"/>
    <property type="match status" value="1"/>
</dbReference>
<reference evidence="4 5" key="1">
    <citation type="journal article" date="2009" name="Environ. Microbiol.">
        <title>Genome sequence of Desulfobacterium autotrophicum HRM2, a marine sulfate reducer oxidizing organic carbon completely to carbon dioxide.</title>
        <authorList>
            <person name="Strittmatter A.W."/>
            <person name="Liesegang H."/>
            <person name="Rabus R."/>
            <person name="Decker I."/>
            <person name="Amann J."/>
            <person name="Andres S."/>
            <person name="Henne A."/>
            <person name="Fricke W.F."/>
            <person name="Martinez-Arias R."/>
            <person name="Bartels D."/>
            <person name="Goesmann A."/>
            <person name="Krause L."/>
            <person name="Puehler A."/>
            <person name="Klenk H.P."/>
            <person name="Richter M."/>
            <person name="Schuler M."/>
            <person name="Gloeckner F.O."/>
            <person name="Meyerdierks A."/>
            <person name="Gottschalk G."/>
            <person name="Amann R."/>
        </authorList>
    </citation>
    <scope>NUCLEOTIDE SEQUENCE [LARGE SCALE GENOMIC DNA]</scope>
    <source>
        <strain evidence="5">ATCC 43914 / DSM 3382 / HRM2</strain>
    </source>
</reference>
<dbReference type="RefSeq" id="WP_012662965.1">
    <property type="nucleotide sequence ID" value="NC_012108.1"/>
</dbReference>
<dbReference type="EMBL" id="CP001087">
    <property type="protein sequence ID" value="ACN13716.1"/>
    <property type="molecule type" value="Genomic_DNA"/>
</dbReference>
<evidence type="ECO:0000259" key="3">
    <source>
        <dbReference type="Pfam" id="PF03061"/>
    </source>
</evidence>
<accession>C0QIS6</accession>
<evidence type="ECO:0000313" key="5">
    <source>
        <dbReference type="Proteomes" id="UP000000442"/>
    </source>
</evidence>
<dbReference type="InterPro" id="IPR029069">
    <property type="entry name" value="HotDog_dom_sf"/>
</dbReference>
<dbReference type="PANTHER" id="PTHR43240">
    <property type="entry name" value="1,4-DIHYDROXY-2-NAPHTHOYL-COA THIOESTERASE 1"/>
    <property type="match status" value="1"/>
</dbReference>
<dbReference type="eggNOG" id="COG2050">
    <property type="taxonomic scope" value="Bacteria"/>
</dbReference>
<dbReference type="GO" id="GO:0061522">
    <property type="term" value="F:1,4-dihydroxy-2-naphthoyl-CoA thioesterase activity"/>
    <property type="evidence" value="ECO:0007669"/>
    <property type="project" value="TreeGrafter"/>
</dbReference>
<dbReference type="SUPFAM" id="SSF54637">
    <property type="entry name" value="Thioesterase/thiol ester dehydrase-isomerase"/>
    <property type="match status" value="1"/>
</dbReference>
<dbReference type="Gene3D" id="3.10.129.10">
    <property type="entry name" value="Hotdog Thioesterase"/>
    <property type="match status" value="1"/>
</dbReference>